<evidence type="ECO:0000313" key="4">
    <source>
        <dbReference type="EMBL" id="XBH04560.1"/>
    </source>
</evidence>
<dbReference type="EMBL" id="CP155447">
    <property type="protein sequence ID" value="XBH04560.1"/>
    <property type="molecule type" value="Genomic_DNA"/>
</dbReference>
<dbReference type="GO" id="GO:0016705">
    <property type="term" value="F:oxidoreductase activity, acting on paired donors, with incorporation or reduction of molecular oxygen"/>
    <property type="evidence" value="ECO:0007669"/>
    <property type="project" value="InterPro"/>
</dbReference>
<dbReference type="InterPro" id="IPR011251">
    <property type="entry name" value="Luciferase-like_dom"/>
</dbReference>
<evidence type="ECO:0000256" key="1">
    <source>
        <dbReference type="ARBA" id="ARBA00023002"/>
    </source>
</evidence>
<dbReference type="GO" id="GO:0004497">
    <property type="term" value="F:monooxygenase activity"/>
    <property type="evidence" value="ECO:0007669"/>
    <property type="project" value="UniProtKB-KW"/>
</dbReference>
<dbReference type="Pfam" id="PF00296">
    <property type="entry name" value="Bac_luciferase"/>
    <property type="match status" value="1"/>
</dbReference>
<dbReference type="GO" id="GO:0005829">
    <property type="term" value="C:cytosol"/>
    <property type="evidence" value="ECO:0007669"/>
    <property type="project" value="TreeGrafter"/>
</dbReference>
<evidence type="ECO:0000259" key="3">
    <source>
        <dbReference type="Pfam" id="PF00296"/>
    </source>
</evidence>
<dbReference type="EC" id="1.-.-.-" evidence="4"/>
<gene>
    <name evidence="4" type="ORF">V5E97_00670</name>
</gene>
<organism evidence="4">
    <name type="scientific">Singulisphaera sp. Ch08</name>
    <dbReference type="NCBI Taxonomy" id="3120278"/>
    <lineage>
        <taxon>Bacteria</taxon>
        <taxon>Pseudomonadati</taxon>
        <taxon>Planctomycetota</taxon>
        <taxon>Planctomycetia</taxon>
        <taxon>Isosphaerales</taxon>
        <taxon>Isosphaeraceae</taxon>
        <taxon>Singulisphaera</taxon>
    </lineage>
</organism>
<dbReference type="InterPro" id="IPR050766">
    <property type="entry name" value="Bact_Lucif_Oxidored"/>
</dbReference>
<sequence>MRFGLLCSAQADNDKFGPETGQGFRDYLDLNVEAETLGYHSSFSVEHHFSGWNQVSAPLTLLTCLAMRTTRLRLGTAVMVLPWHNPVLLAEQTATLDLISNGRLDFGIGKGYRHGEFKGFGIPREEAEARFEEAIEVIMRSWTSRSRFSHHGRYWQFEDIVVEPPTAQRPHPPFWVAAASPSSIRRAAARGFNLILDQYAGADAIGERIALYRSEREARGFTFDPMQVAVARQLYVAKDKADKEAALARQAEYTRRTVAVSRSPDGNAGSHVLAYADTVGATEANTLYGTPDEICDMLTILNEAGAEYVLLTILGGKEQLRRFARDVMPAFS</sequence>
<name>A0AAU7CHC1_9BACT</name>
<dbReference type="PANTHER" id="PTHR30137:SF8">
    <property type="entry name" value="BLR5498 PROTEIN"/>
    <property type="match status" value="1"/>
</dbReference>
<dbReference type="AlphaFoldDB" id="A0AAU7CHC1"/>
<reference evidence="4" key="1">
    <citation type="submission" date="2024-05" db="EMBL/GenBank/DDBJ databases">
        <title>Planctomycetes of the genus Singulisphaera possess chitinolytic capabilities.</title>
        <authorList>
            <person name="Ivanova A."/>
        </authorList>
    </citation>
    <scope>NUCLEOTIDE SEQUENCE</scope>
    <source>
        <strain evidence="4">Ch08T</strain>
    </source>
</reference>
<dbReference type="RefSeq" id="WP_406697335.1">
    <property type="nucleotide sequence ID" value="NZ_CP155447.1"/>
</dbReference>
<evidence type="ECO:0000256" key="2">
    <source>
        <dbReference type="ARBA" id="ARBA00023033"/>
    </source>
</evidence>
<dbReference type="Gene3D" id="3.20.20.30">
    <property type="entry name" value="Luciferase-like domain"/>
    <property type="match status" value="1"/>
</dbReference>
<dbReference type="SUPFAM" id="SSF51679">
    <property type="entry name" value="Bacterial luciferase-like"/>
    <property type="match status" value="1"/>
</dbReference>
<accession>A0AAU7CHC1</accession>
<proteinExistence type="predicted"/>
<protein>
    <submittedName>
        <fullName evidence="4">LLM class flavin-dependent oxidoreductase</fullName>
        <ecNumber evidence="4">1.-.-.-</ecNumber>
    </submittedName>
</protein>
<dbReference type="PANTHER" id="PTHR30137">
    <property type="entry name" value="LUCIFERASE-LIKE MONOOXYGENASE"/>
    <property type="match status" value="1"/>
</dbReference>
<feature type="domain" description="Luciferase-like" evidence="3">
    <location>
        <begin position="1"/>
        <end position="306"/>
    </location>
</feature>
<dbReference type="InterPro" id="IPR036661">
    <property type="entry name" value="Luciferase-like_sf"/>
</dbReference>
<keyword evidence="1 4" id="KW-0560">Oxidoreductase</keyword>
<keyword evidence="2" id="KW-0503">Monooxygenase</keyword>